<evidence type="ECO:0008006" key="4">
    <source>
        <dbReference type="Google" id="ProtNLM"/>
    </source>
</evidence>
<keyword evidence="3" id="KW-1185">Reference proteome</keyword>
<feature type="chain" id="PRO_5020578682" description="Lipoprotein" evidence="1">
    <location>
        <begin position="26"/>
        <end position="145"/>
    </location>
</feature>
<dbReference type="Proteomes" id="UP000295773">
    <property type="component" value="Unassembled WGS sequence"/>
</dbReference>
<dbReference type="EMBL" id="SMBP01000012">
    <property type="protein sequence ID" value="TCU58996.1"/>
    <property type="molecule type" value="Genomic_DNA"/>
</dbReference>
<evidence type="ECO:0000256" key="1">
    <source>
        <dbReference type="SAM" id="SignalP"/>
    </source>
</evidence>
<dbReference type="AlphaFoldDB" id="A0A4R3TCY1"/>
<accession>A0A4R3TCY1</accession>
<gene>
    <name evidence="2" type="ORF">EDD61_11222</name>
</gene>
<name>A0A4R3TCY1_9FIRM</name>
<proteinExistence type="predicted"/>
<organism evidence="2 3">
    <name type="scientific">Longicatena caecimuris</name>
    <dbReference type="NCBI Taxonomy" id="1796635"/>
    <lineage>
        <taxon>Bacteria</taxon>
        <taxon>Bacillati</taxon>
        <taxon>Bacillota</taxon>
        <taxon>Erysipelotrichia</taxon>
        <taxon>Erysipelotrichales</taxon>
        <taxon>Erysipelotrichaceae</taxon>
        <taxon>Longicatena</taxon>
    </lineage>
</organism>
<protein>
    <recommendedName>
        <fullName evidence="4">Lipoprotein</fullName>
    </recommendedName>
</protein>
<dbReference type="PROSITE" id="PS51257">
    <property type="entry name" value="PROKAR_LIPOPROTEIN"/>
    <property type="match status" value="1"/>
</dbReference>
<comment type="caution">
    <text evidence="2">The sequence shown here is derived from an EMBL/GenBank/DDBJ whole genome shotgun (WGS) entry which is preliminary data.</text>
</comment>
<keyword evidence="1" id="KW-0732">Signal</keyword>
<feature type="signal peptide" evidence="1">
    <location>
        <begin position="1"/>
        <end position="25"/>
    </location>
</feature>
<dbReference type="RefSeq" id="WP_008979400.1">
    <property type="nucleotide sequence ID" value="NZ_DBGDHU010000006.1"/>
</dbReference>
<evidence type="ECO:0000313" key="3">
    <source>
        <dbReference type="Proteomes" id="UP000295773"/>
    </source>
</evidence>
<evidence type="ECO:0000313" key="2">
    <source>
        <dbReference type="EMBL" id="TCU58996.1"/>
    </source>
</evidence>
<sequence>MKHFKTLALAFCAAALLVGCSTKDAKEDVMKNTKSFIDDVKDKVNVTGVEYYTGESLFYNASDNDPQVLVGDGTIVHISADTKDGKKANMYYSIKEDGKMEEIVKFAKDEKGKEIPAGEYAVYSAENEVKDWQKLSKEEVSEIAK</sequence>
<reference evidence="2 3" key="1">
    <citation type="submission" date="2019-03" db="EMBL/GenBank/DDBJ databases">
        <title>Genomic Encyclopedia of Type Strains, Phase IV (KMG-IV): sequencing the most valuable type-strain genomes for metagenomic binning, comparative biology and taxonomic classification.</title>
        <authorList>
            <person name="Goeker M."/>
        </authorList>
    </citation>
    <scope>NUCLEOTIDE SEQUENCE [LARGE SCALE GENOMIC DNA]</scope>
    <source>
        <strain evidence="2 3">DSM 29481</strain>
    </source>
</reference>